<dbReference type="STRING" id="341036.SAMN05660649_02346"/>
<dbReference type="AlphaFoldDB" id="A0A1I2TQ86"/>
<dbReference type="GO" id="GO:0006281">
    <property type="term" value="P:DNA repair"/>
    <property type="evidence" value="ECO:0007669"/>
    <property type="project" value="UniProtKB-KW"/>
</dbReference>
<protein>
    <recommendedName>
        <fullName evidence="4">Type-4 uracil-DNA glycosylase</fullName>
        <ecNumber evidence="3">3.2.2.27</ecNumber>
    </recommendedName>
</protein>
<accession>A0A1I2TQ86</accession>
<keyword evidence="11" id="KW-0234">DNA repair</keyword>
<dbReference type="PANTHER" id="PTHR33693:SF1">
    <property type="entry name" value="TYPE-4 URACIL-DNA GLYCOSYLASE"/>
    <property type="match status" value="1"/>
</dbReference>
<dbReference type="InterPro" id="IPR005122">
    <property type="entry name" value="Uracil-DNA_glycosylase-like"/>
</dbReference>
<dbReference type="SMART" id="SM00987">
    <property type="entry name" value="UreE_C"/>
    <property type="match status" value="1"/>
</dbReference>
<evidence type="ECO:0000256" key="9">
    <source>
        <dbReference type="ARBA" id="ARBA00023004"/>
    </source>
</evidence>
<evidence type="ECO:0000256" key="4">
    <source>
        <dbReference type="ARBA" id="ARBA00019403"/>
    </source>
</evidence>
<evidence type="ECO:0000313" key="13">
    <source>
        <dbReference type="EMBL" id="SFG66329.1"/>
    </source>
</evidence>
<dbReference type="CDD" id="cd10030">
    <property type="entry name" value="UDG-F4_TTUDGA_SPO1dp_like"/>
    <property type="match status" value="1"/>
</dbReference>
<evidence type="ECO:0000256" key="2">
    <source>
        <dbReference type="ARBA" id="ARBA00006521"/>
    </source>
</evidence>
<keyword evidence="14" id="KW-1185">Reference proteome</keyword>
<keyword evidence="6" id="KW-0479">Metal-binding</keyword>
<dbReference type="InterPro" id="IPR005273">
    <property type="entry name" value="Ura-DNA_glyco_family4"/>
</dbReference>
<evidence type="ECO:0000259" key="12">
    <source>
        <dbReference type="SMART" id="SM00986"/>
    </source>
</evidence>
<dbReference type="RefSeq" id="WP_092471544.1">
    <property type="nucleotide sequence ID" value="NZ_FOOX01000007.1"/>
</dbReference>
<dbReference type="NCBIfam" id="TIGR00758">
    <property type="entry name" value="UDG_fam4"/>
    <property type="match status" value="1"/>
</dbReference>
<dbReference type="SMART" id="SM00986">
    <property type="entry name" value="UDG"/>
    <property type="match status" value="1"/>
</dbReference>
<dbReference type="InterPro" id="IPR051536">
    <property type="entry name" value="UDG_Type-4/5"/>
</dbReference>
<sequence>MKSKALQELYARMANCKCECPGEREGAGLVKDRYSSRDTGIVFLGEAPGGEEIKQGVPFVGQAGRKLDTYLELAGLSRKDVFIINSVKCRPTKNEGRANRKPGGCEVKACAHWLEQELEILSPRVIVTLGDVALKKFGGSKVRIGNYHGQPLVWNQITVFPLYHPAAAIYRRALEDIIQEDFIKLGSWLKNNLKP</sequence>
<keyword evidence="9" id="KW-0408">Iron</keyword>
<dbReference type="Gene3D" id="3.40.470.10">
    <property type="entry name" value="Uracil-DNA glycosylase-like domain"/>
    <property type="match status" value="1"/>
</dbReference>
<name>A0A1I2TQ86_9FIRM</name>
<dbReference type="InterPro" id="IPR036895">
    <property type="entry name" value="Uracil-DNA_glycosylase-like_sf"/>
</dbReference>
<comment type="catalytic activity">
    <reaction evidence="1">
        <text>Hydrolyzes single-stranded DNA or mismatched double-stranded DNA and polynucleotides, releasing free uracil.</text>
        <dbReference type="EC" id="3.2.2.27"/>
    </reaction>
</comment>
<dbReference type="PANTHER" id="PTHR33693">
    <property type="entry name" value="TYPE-5 URACIL-DNA GLYCOSYLASE"/>
    <property type="match status" value="1"/>
</dbReference>
<evidence type="ECO:0000256" key="10">
    <source>
        <dbReference type="ARBA" id="ARBA00023014"/>
    </source>
</evidence>
<dbReference type="EMBL" id="FOOX01000007">
    <property type="protein sequence ID" value="SFG66329.1"/>
    <property type="molecule type" value="Genomic_DNA"/>
</dbReference>
<evidence type="ECO:0000256" key="1">
    <source>
        <dbReference type="ARBA" id="ARBA00001400"/>
    </source>
</evidence>
<dbReference type="SUPFAM" id="SSF52141">
    <property type="entry name" value="Uracil-DNA glycosylase-like"/>
    <property type="match status" value="1"/>
</dbReference>
<dbReference type="Proteomes" id="UP000199337">
    <property type="component" value="Unassembled WGS sequence"/>
</dbReference>
<dbReference type="GO" id="GO:0051539">
    <property type="term" value="F:4 iron, 4 sulfur cluster binding"/>
    <property type="evidence" value="ECO:0007669"/>
    <property type="project" value="UniProtKB-KW"/>
</dbReference>
<evidence type="ECO:0000256" key="7">
    <source>
        <dbReference type="ARBA" id="ARBA00022763"/>
    </source>
</evidence>
<evidence type="ECO:0000256" key="6">
    <source>
        <dbReference type="ARBA" id="ARBA00022723"/>
    </source>
</evidence>
<evidence type="ECO:0000256" key="3">
    <source>
        <dbReference type="ARBA" id="ARBA00012030"/>
    </source>
</evidence>
<evidence type="ECO:0000256" key="11">
    <source>
        <dbReference type="ARBA" id="ARBA00023204"/>
    </source>
</evidence>
<reference evidence="14" key="1">
    <citation type="submission" date="2016-10" db="EMBL/GenBank/DDBJ databases">
        <authorList>
            <person name="Varghese N."/>
            <person name="Submissions S."/>
        </authorList>
    </citation>
    <scope>NUCLEOTIDE SEQUENCE [LARGE SCALE GENOMIC DNA]</scope>
    <source>
        <strain evidence="14">DSM 17038</strain>
    </source>
</reference>
<proteinExistence type="inferred from homology"/>
<dbReference type="OrthoDB" id="5290748at2"/>
<dbReference type="GO" id="GO:0004844">
    <property type="term" value="F:uracil DNA N-glycosylase activity"/>
    <property type="evidence" value="ECO:0007669"/>
    <property type="project" value="UniProtKB-EC"/>
</dbReference>
<keyword evidence="5" id="KW-0004">4Fe-4S</keyword>
<keyword evidence="7" id="KW-0227">DNA damage</keyword>
<dbReference type="Pfam" id="PF03167">
    <property type="entry name" value="UDG"/>
    <property type="match status" value="1"/>
</dbReference>
<dbReference type="GO" id="GO:0046872">
    <property type="term" value="F:metal ion binding"/>
    <property type="evidence" value="ECO:0007669"/>
    <property type="project" value="UniProtKB-KW"/>
</dbReference>
<keyword evidence="8" id="KW-0378">Hydrolase</keyword>
<dbReference type="EC" id="3.2.2.27" evidence="3"/>
<evidence type="ECO:0000256" key="8">
    <source>
        <dbReference type="ARBA" id="ARBA00022801"/>
    </source>
</evidence>
<keyword evidence="10" id="KW-0411">Iron-sulfur</keyword>
<feature type="domain" description="Uracil-DNA glycosylase-like" evidence="12">
    <location>
        <begin position="32"/>
        <end position="183"/>
    </location>
</feature>
<evidence type="ECO:0000313" key="14">
    <source>
        <dbReference type="Proteomes" id="UP000199337"/>
    </source>
</evidence>
<organism evidence="13 14">
    <name type="scientific">Desulfotruncus arcticus DSM 17038</name>
    <dbReference type="NCBI Taxonomy" id="1121424"/>
    <lineage>
        <taxon>Bacteria</taxon>
        <taxon>Bacillati</taxon>
        <taxon>Bacillota</taxon>
        <taxon>Clostridia</taxon>
        <taxon>Eubacteriales</taxon>
        <taxon>Desulfallaceae</taxon>
        <taxon>Desulfotruncus</taxon>
    </lineage>
</organism>
<comment type="similarity">
    <text evidence="2">Belongs to the uracil-DNA glycosylase (UDG) superfamily. Type 4 (UDGa) family.</text>
</comment>
<gene>
    <name evidence="13" type="ORF">SAMN05660649_02346</name>
</gene>
<evidence type="ECO:0000256" key="5">
    <source>
        <dbReference type="ARBA" id="ARBA00022485"/>
    </source>
</evidence>